<dbReference type="OrthoDB" id="3405030at2"/>
<evidence type="ECO:0000313" key="2">
    <source>
        <dbReference type="Proteomes" id="UP000319825"/>
    </source>
</evidence>
<dbReference type="Proteomes" id="UP000319825">
    <property type="component" value="Unassembled WGS sequence"/>
</dbReference>
<dbReference type="RefSeq" id="WP_145775564.1">
    <property type="nucleotide sequence ID" value="NZ_BAAATQ010000364.1"/>
</dbReference>
<dbReference type="EMBL" id="VLKE01000001">
    <property type="protein sequence ID" value="TWH68857.1"/>
    <property type="molecule type" value="Genomic_DNA"/>
</dbReference>
<gene>
    <name evidence="1" type="ORF">JD77_03858</name>
</gene>
<reference evidence="1 2" key="1">
    <citation type="submission" date="2019-07" db="EMBL/GenBank/DDBJ databases">
        <title>R&amp;d 2014.</title>
        <authorList>
            <person name="Klenk H.-P."/>
        </authorList>
    </citation>
    <scope>NUCLEOTIDE SEQUENCE [LARGE SCALE GENOMIC DNA]</scope>
    <source>
        <strain evidence="1 2">DSM 43868</strain>
    </source>
</reference>
<name>A0A562ICY9_MICOL</name>
<dbReference type="AlphaFoldDB" id="A0A562ICY9"/>
<sequence>MGLDLVLYRLVRAGSGRRRPAYVTAQVVADPHDVLLGLIERARGGGRTPLLDRVDPLGELVVAAERVPQLLAELRCLGEIAETPAEAEQVRRLTGLVRRCLRDREVQLRFEGD</sequence>
<protein>
    <submittedName>
        <fullName evidence="1">Uncharacterized protein</fullName>
    </submittedName>
</protein>
<proteinExistence type="predicted"/>
<accession>A0A562ICY9</accession>
<comment type="caution">
    <text evidence="1">The sequence shown here is derived from an EMBL/GenBank/DDBJ whole genome shotgun (WGS) entry which is preliminary data.</text>
</comment>
<keyword evidence="2" id="KW-1185">Reference proteome</keyword>
<evidence type="ECO:0000313" key="1">
    <source>
        <dbReference type="EMBL" id="TWH68857.1"/>
    </source>
</evidence>
<organism evidence="1 2">
    <name type="scientific">Micromonospora olivasterospora</name>
    <dbReference type="NCBI Taxonomy" id="1880"/>
    <lineage>
        <taxon>Bacteria</taxon>
        <taxon>Bacillati</taxon>
        <taxon>Actinomycetota</taxon>
        <taxon>Actinomycetes</taxon>
        <taxon>Micromonosporales</taxon>
        <taxon>Micromonosporaceae</taxon>
        <taxon>Micromonospora</taxon>
    </lineage>
</organism>